<dbReference type="InParanoid" id="A0A167P627"/>
<dbReference type="Proteomes" id="UP000077315">
    <property type="component" value="Unassembled WGS sequence"/>
</dbReference>
<organism evidence="1 2">
    <name type="scientific">Phycomyces blakesleeanus (strain ATCC 8743b / DSM 1359 / FGSC 10004 / NBRC 33097 / NRRL 1555)</name>
    <dbReference type="NCBI Taxonomy" id="763407"/>
    <lineage>
        <taxon>Eukaryota</taxon>
        <taxon>Fungi</taxon>
        <taxon>Fungi incertae sedis</taxon>
        <taxon>Mucoromycota</taxon>
        <taxon>Mucoromycotina</taxon>
        <taxon>Mucoromycetes</taxon>
        <taxon>Mucorales</taxon>
        <taxon>Phycomycetaceae</taxon>
        <taxon>Phycomyces</taxon>
    </lineage>
</organism>
<protein>
    <submittedName>
        <fullName evidence="1">Uncharacterized protein</fullName>
    </submittedName>
</protein>
<evidence type="ECO:0000313" key="2">
    <source>
        <dbReference type="Proteomes" id="UP000077315"/>
    </source>
</evidence>
<dbReference type="RefSeq" id="XP_018295358.1">
    <property type="nucleotide sequence ID" value="XM_018430548.1"/>
</dbReference>
<dbReference type="AlphaFoldDB" id="A0A167P627"/>
<name>A0A167P627_PHYB8</name>
<dbReference type="GeneID" id="28991454"/>
<evidence type="ECO:0000313" key="1">
    <source>
        <dbReference type="EMBL" id="OAD77318.1"/>
    </source>
</evidence>
<reference evidence="2" key="1">
    <citation type="submission" date="2015-06" db="EMBL/GenBank/DDBJ databases">
        <title>Expansion of signal transduction pathways in fungi by whole-genome duplication.</title>
        <authorList>
            <consortium name="DOE Joint Genome Institute"/>
            <person name="Corrochano L.M."/>
            <person name="Kuo A."/>
            <person name="Marcet-Houben M."/>
            <person name="Polaino S."/>
            <person name="Salamov A."/>
            <person name="Villalobos J.M."/>
            <person name="Alvarez M.I."/>
            <person name="Avalos J."/>
            <person name="Benito E.P."/>
            <person name="Benoit I."/>
            <person name="Burger G."/>
            <person name="Camino L.P."/>
            <person name="Canovas D."/>
            <person name="Cerda-Olmedo E."/>
            <person name="Cheng J.-F."/>
            <person name="Dominguez A."/>
            <person name="Elias M."/>
            <person name="Eslava A.P."/>
            <person name="Glaser F."/>
            <person name="Grimwood J."/>
            <person name="Gutierrez G."/>
            <person name="Heitman J."/>
            <person name="Henrissat B."/>
            <person name="Iturriaga E.A."/>
            <person name="Lang B.F."/>
            <person name="Lavin J.L."/>
            <person name="Lee S."/>
            <person name="Li W."/>
            <person name="Lindquist E."/>
            <person name="Lopez-Garcia S."/>
            <person name="Luque E.M."/>
            <person name="Marcos A.T."/>
            <person name="Martin J."/>
            <person name="McCluskey K."/>
            <person name="Medina H.R."/>
            <person name="Miralles-Duran A."/>
            <person name="Miyazaki A."/>
            <person name="Munoz-Torres E."/>
            <person name="Oguiza J.A."/>
            <person name="Ohm R."/>
            <person name="Olmedo M."/>
            <person name="Orejas M."/>
            <person name="Ortiz-Castellanos L."/>
            <person name="Pisabarro A.G."/>
            <person name="Rodriguez-Romero J."/>
            <person name="Ruiz-Herrera J."/>
            <person name="Ruiz-Vazquez R."/>
            <person name="Sanz C."/>
            <person name="Schackwitz W."/>
            <person name="Schmutz J."/>
            <person name="Shahriari M."/>
            <person name="Shelest E."/>
            <person name="Silva-Franco F."/>
            <person name="Soanes D."/>
            <person name="Syed K."/>
            <person name="Tagua V.G."/>
            <person name="Talbot N.J."/>
            <person name="Thon M."/>
            <person name="De vries R.P."/>
            <person name="Wiebenga A."/>
            <person name="Yadav J.S."/>
            <person name="Braun E.L."/>
            <person name="Baker S."/>
            <person name="Garre V."/>
            <person name="Horwitz B."/>
            <person name="Torres-Martinez S."/>
            <person name="Idnurm A."/>
            <person name="Herrera-Estrella A."/>
            <person name="Gabaldon T."/>
            <person name="Grigoriev I.V."/>
        </authorList>
    </citation>
    <scope>NUCLEOTIDE SEQUENCE [LARGE SCALE GENOMIC DNA]</scope>
    <source>
        <strain evidence="2">NRRL 1555(-)</strain>
    </source>
</reference>
<gene>
    <name evidence="1" type="ORF">PHYBLDRAFT_141204</name>
</gene>
<sequence length="157" mass="17838">MKLFTGIREFVKTTRLVGSCLTQRQELKTSSSLVHNPEHSKDYTGSKLWSFFISNNKVQNRIHFDFFSSTVNAAKVDPSPSGRRPDLTAKGKKEFVALSPGKSGMENRGKFKQRCTLAYTFRANGCFLDQRFPHRIAHNHNQLVWTLAQEAASEICQ</sequence>
<dbReference type="VEuPathDB" id="FungiDB:PHYBLDRAFT_141204"/>
<accession>A0A167P627</accession>
<proteinExistence type="predicted"/>
<keyword evidence="2" id="KW-1185">Reference proteome</keyword>
<dbReference type="EMBL" id="KV440974">
    <property type="protein sequence ID" value="OAD77318.1"/>
    <property type="molecule type" value="Genomic_DNA"/>
</dbReference>